<dbReference type="SUPFAM" id="SSF75471">
    <property type="entry name" value="YhbY-like"/>
    <property type="match status" value="2"/>
</dbReference>
<evidence type="ECO:0000256" key="6">
    <source>
        <dbReference type="ARBA" id="ARBA00022737"/>
    </source>
</evidence>
<keyword evidence="5" id="KW-0819">tRNA processing</keyword>
<evidence type="ECO:0000256" key="12">
    <source>
        <dbReference type="PROSITE-ProRule" id="PRU00626"/>
    </source>
</evidence>
<dbReference type="Pfam" id="PF03942">
    <property type="entry name" value="DTW"/>
    <property type="match status" value="2"/>
</dbReference>
<accession>A0A5J5A1N7</accession>
<dbReference type="FunFam" id="3.30.110.60:FF:000002">
    <property type="entry name" value="CRS2-associated factor 1, chloroplastic"/>
    <property type="match status" value="2"/>
</dbReference>
<dbReference type="GO" id="GO:0016432">
    <property type="term" value="F:tRNA-uridine aminocarboxypropyltransferase activity"/>
    <property type="evidence" value="ECO:0007669"/>
    <property type="project" value="UniProtKB-EC"/>
</dbReference>
<reference evidence="15 16" key="1">
    <citation type="submission" date="2019-09" db="EMBL/GenBank/DDBJ databases">
        <title>A chromosome-level genome assembly of the Chinese tupelo Nyssa sinensis.</title>
        <authorList>
            <person name="Yang X."/>
            <person name="Kang M."/>
            <person name="Yang Y."/>
            <person name="Xiong H."/>
            <person name="Wang M."/>
            <person name="Zhang Z."/>
            <person name="Wang Z."/>
            <person name="Wu H."/>
            <person name="Ma T."/>
            <person name="Liu J."/>
            <person name="Xi Z."/>
        </authorList>
    </citation>
    <scope>NUCLEOTIDE SEQUENCE [LARGE SCALE GENOMIC DNA]</scope>
    <source>
        <strain evidence="15">J267</strain>
        <tissue evidence="15">Leaf</tissue>
    </source>
</reference>
<keyword evidence="7 12" id="KW-0694">RNA-binding</keyword>
<keyword evidence="6" id="KW-0677">Repeat</keyword>
<dbReference type="GO" id="GO:0006397">
    <property type="term" value="P:mRNA processing"/>
    <property type="evidence" value="ECO:0007669"/>
    <property type="project" value="UniProtKB-KW"/>
</dbReference>
<evidence type="ECO:0000256" key="13">
    <source>
        <dbReference type="SAM" id="MobiDB-lite"/>
    </source>
</evidence>
<evidence type="ECO:0000259" key="14">
    <source>
        <dbReference type="PROSITE" id="PS51295"/>
    </source>
</evidence>
<evidence type="ECO:0000256" key="5">
    <source>
        <dbReference type="ARBA" id="ARBA00022694"/>
    </source>
</evidence>
<dbReference type="PANTHER" id="PTHR46247:SF4">
    <property type="entry name" value="CRS2-ASSOCIATED FACTOR 2, MITOCHONDRIAL"/>
    <property type="match status" value="1"/>
</dbReference>
<dbReference type="PROSITE" id="PS51295">
    <property type="entry name" value="CRM"/>
    <property type="match status" value="2"/>
</dbReference>
<evidence type="ECO:0000256" key="8">
    <source>
        <dbReference type="ARBA" id="ARBA00022946"/>
    </source>
</evidence>
<evidence type="ECO:0000256" key="7">
    <source>
        <dbReference type="ARBA" id="ARBA00022884"/>
    </source>
</evidence>
<dbReference type="GO" id="GO:1990904">
    <property type="term" value="C:ribonucleoprotein complex"/>
    <property type="evidence" value="ECO:0007669"/>
    <property type="project" value="UniProtKB-KW"/>
</dbReference>
<keyword evidence="3" id="KW-0808">Transferase</keyword>
<keyword evidence="2" id="KW-0507">mRNA processing</keyword>
<feature type="domain" description="CRM" evidence="14">
    <location>
        <begin position="625"/>
        <end position="721"/>
    </location>
</feature>
<dbReference type="EC" id="2.5.1.25" evidence="1"/>
<dbReference type="GO" id="GO:0003723">
    <property type="term" value="F:RNA binding"/>
    <property type="evidence" value="ECO:0007669"/>
    <property type="project" value="UniProtKB-UniRule"/>
</dbReference>
<dbReference type="InterPro" id="IPR005636">
    <property type="entry name" value="DTW"/>
</dbReference>
<dbReference type="SMART" id="SM01103">
    <property type="entry name" value="CRS1_YhbY"/>
    <property type="match status" value="2"/>
</dbReference>
<dbReference type="PANTHER" id="PTHR46247">
    <property type="entry name" value="CRS2-ASSOCIATED FACTOR 1, CHLOROPLASTIC"/>
    <property type="match status" value="1"/>
</dbReference>
<evidence type="ECO:0000256" key="11">
    <source>
        <dbReference type="ARBA" id="ARBA00048718"/>
    </source>
</evidence>
<dbReference type="GO" id="GO:0008033">
    <property type="term" value="P:tRNA processing"/>
    <property type="evidence" value="ECO:0007669"/>
    <property type="project" value="UniProtKB-KW"/>
</dbReference>
<evidence type="ECO:0000256" key="3">
    <source>
        <dbReference type="ARBA" id="ARBA00022679"/>
    </source>
</evidence>
<dbReference type="InterPro" id="IPR001890">
    <property type="entry name" value="RNA-binding_CRM"/>
</dbReference>
<evidence type="ECO:0000313" key="15">
    <source>
        <dbReference type="EMBL" id="KAA8523692.1"/>
    </source>
</evidence>
<keyword evidence="9" id="KW-0508">mRNA splicing</keyword>
<sequence length="731" mass="82795">MVSQATSKRPICPSCSKPARLCLCIRLKTPSIENSVGVTILQHSLEKKHPLNSTRIATLGLKNLNVLSVSDVNFEARFVIRLLDPDSGMGSVGSEVKSTSLCGIQSQKNFNHIDGFNSQNGSVVNSEHGQFSEYPEEKNTSFINTNGKCDLKSDLIVKESIDGKGSCALEMISDCHTLDEVMLDGKTEVAYENKLSEQCLDPIGLVLRVKKLQKKQLNESNECEDYEEFEITVPPGSVLLFPSEISVGFEGLDFEVKNLIVLDGTWAKAKRMYNENPWLKLLPHLKLDLEKVSLYSEVRHQPQLGCLSTIESIVYALKAAGDDHEGLDDLLDVFESMSERPTRSESLHLPMLKLFSWRCATQQALTLYPKISSHLPPLPLLYICRFRSRSQFHSQSEDTYDPPFSAASKYLKPKKNEKNKIRDQASLDSRKHQNFPVKSDLPFDFRYSYSETNPSVEPIGFREPPRFSPFGPGRLDRKWAGISALAEHPVDLAKVAEERNAVLGEPLTEEEIAELVERYRHSDCSRQINLGKGGVTHNMLEDIHNHWKRAEAVRIKCLGVPTLDMENVCFHLEDKSGGKIICRHINMLLLYRGRHYDPKSRPVIPLMLWKPYAPIYPKLVKNVADGLTFEETKEMRNRGLNSPPLMKLTRNGVYVNVVERLREAFEIEEVVRLDCSRVGTSDCKRIGVKLRELVPCVPILFKDDQIILWRGKRDQEQDSSSLMELTSPQML</sequence>
<dbReference type="Proteomes" id="UP000325577">
    <property type="component" value="Linkage Group LG4"/>
</dbReference>
<comment type="catalytic activity">
    <reaction evidence="11">
        <text>a uridine in tRNA + S-adenosyl-L-methionine = a 3-[(3S)-3-amino-3-carboxypropyl]uridine in tRNA + S-methyl-5'-thioadenosine + H(+)</text>
        <dbReference type="Rhea" id="RHEA:62432"/>
        <dbReference type="Rhea" id="RHEA-COMP:13339"/>
        <dbReference type="Rhea" id="RHEA-COMP:16092"/>
        <dbReference type="ChEBI" id="CHEBI:15378"/>
        <dbReference type="ChEBI" id="CHEBI:17509"/>
        <dbReference type="ChEBI" id="CHEBI:59789"/>
        <dbReference type="ChEBI" id="CHEBI:65315"/>
        <dbReference type="ChEBI" id="CHEBI:82930"/>
        <dbReference type="EC" id="2.5.1.25"/>
    </reaction>
</comment>
<dbReference type="AlphaFoldDB" id="A0A5J5A1N7"/>
<feature type="region of interest" description="Disordered" evidence="13">
    <location>
        <begin position="394"/>
        <end position="431"/>
    </location>
</feature>
<dbReference type="GO" id="GO:0000373">
    <property type="term" value="P:Group II intron splicing"/>
    <property type="evidence" value="ECO:0007669"/>
    <property type="project" value="InterPro"/>
</dbReference>
<dbReference type="EMBL" id="CM018047">
    <property type="protein sequence ID" value="KAA8523692.1"/>
    <property type="molecule type" value="Genomic_DNA"/>
</dbReference>
<evidence type="ECO:0000256" key="10">
    <source>
        <dbReference type="ARBA" id="ARBA00023274"/>
    </source>
</evidence>
<name>A0A5J5A1N7_9ASTE</name>
<evidence type="ECO:0000256" key="2">
    <source>
        <dbReference type="ARBA" id="ARBA00022664"/>
    </source>
</evidence>
<organism evidence="15 16">
    <name type="scientific">Nyssa sinensis</name>
    <dbReference type="NCBI Taxonomy" id="561372"/>
    <lineage>
        <taxon>Eukaryota</taxon>
        <taxon>Viridiplantae</taxon>
        <taxon>Streptophyta</taxon>
        <taxon>Embryophyta</taxon>
        <taxon>Tracheophyta</taxon>
        <taxon>Spermatophyta</taxon>
        <taxon>Magnoliopsida</taxon>
        <taxon>eudicotyledons</taxon>
        <taxon>Gunneridae</taxon>
        <taxon>Pentapetalae</taxon>
        <taxon>asterids</taxon>
        <taxon>Cornales</taxon>
        <taxon>Nyssaceae</taxon>
        <taxon>Nyssa</taxon>
    </lineage>
</organism>
<evidence type="ECO:0000313" key="16">
    <source>
        <dbReference type="Proteomes" id="UP000325577"/>
    </source>
</evidence>
<protein>
    <recommendedName>
        <fullName evidence="1">tRNA-uridine aminocarboxypropyltransferase</fullName>
        <ecNumber evidence="1">2.5.1.25</ecNumber>
    </recommendedName>
</protein>
<evidence type="ECO:0000256" key="1">
    <source>
        <dbReference type="ARBA" id="ARBA00012386"/>
    </source>
</evidence>
<evidence type="ECO:0000256" key="9">
    <source>
        <dbReference type="ARBA" id="ARBA00023187"/>
    </source>
</evidence>
<keyword evidence="4" id="KW-0949">S-adenosyl-L-methionine</keyword>
<dbReference type="OrthoDB" id="1911210at2759"/>
<dbReference type="Pfam" id="PF01985">
    <property type="entry name" value="CRS1_YhbY"/>
    <property type="match status" value="2"/>
</dbReference>
<dbReference type="Gene3D" id="3.30.110.60">
    <property type="entry name" value="YhbY-like"/>
    <property type="match status" value="2"/>
</dbReference>
<keyword evidence="10" id="KW-0687">Ribonucleoprotein</keyword>
<keyword evidence="8" id="KW-0809">Transit peptide</keyword>
<keyword evidence="16" id="KW-1185">Reference proteome</keyword>
<feature type="domain" description="CRM" evidence="14">
    <location>
        <begin position="505"/>
        <end position="603"/>
    </location>
</feature>
<dbReference type="SMART" id="SM01144">
    <property type="entry name" value="DTW"/>
    <property type="match status" value="1"/>
</dbReference>
<gene>
    <name evidence="15" type="ORF">F0562_010115</name>
</gene>
<dbReference type="InterPro" id="IPR035920">
    <property type="entry name" value="YhbY-like_sf"/>
</dbReference>
<feature type="compositionally biased region" description="Basic and acidic residues" evidence="13">
    <location>
        <begin position="414"/>
        <end position="431"/>
    </location>
</feature>
<proteinExistence type="predicted"/>
<evidence type="ECO:0000256" key="4">
    <source>
        <dbReference type="ARBA" id="ARBA00022691"/>
    </source>
</evidence>
<dbReference type="InterPro" id="IPR044599">
    <property type="entry name" value="CAF1P_plant"/>
</dbReference>